<dbReference type="Gene3D" id="2.10.109.10">
    <property type="entry name" value="Umud Fragment, subunit A"/>
    <property type="match status" value="1"/>
</dbReference>
<dbReference type="PANTHER" id="PTHR33516:SF2">
    <property type="entry name" value="LEXA REPRESSOR-RELATED"/>
    <property type="match status" value="1"/>
</dbReference>
<sequence length="224" mass="24166">MLIDELRRHNLAALSEEFGGVGKLSEHIGKDTSQVSQWLNGSINSGTGKPRGMRSSTCREIERKAGKPAGWLDTDHRAAASPFGANTGAGPAMHAPVPLISWVKAGDWCGVVDNFSPGDAEEWLPIPRAHGPNAYALRVRGVSMEPRYRDGSIIFVDPSKQADHGSNVVVRMDNEAEATFKQLVVEGDTKFLRALNPDWPGPKLIEINSSATICGVVIGQFIPD</sequence>
<evidence type="ECO:0000313" key="3">
    <source>
        <dbReference type="Proteomes" id="UP000253628"/>
    </source>
</evidence>
<dbReference type="OrthoDB" id="9021722at2"/>
<dbReference type="Pfam" id="PF00717">
    <property type="entry name" value="Peptidase_S24"/>
    <property type="match status" value="1"/>
</dbReference>
<dbReference type="Proteomes" id="UP000253628">
    <property type="component" value="Unassembled WGS sequence"/>
</dbReference>
<dbReference type="EMBL" id="QNRQ01000005">
    <property type="protein sequence ID" value="RBP39312.1"/>
    <property type="molecule type" value="Genomic_DNA"/>
</dbReference>
<evidence type="ECO:0000259" key="1">
    <source>
        <dbReference type="Pfam" id="PF00717"/>
    </source>
</evidence>
<name>A0A366HCM2_9BURK</name>
<dbReference type="InterPro" id="IPR036286">
    <property type="entry name" value="LexA/Signal_pep-like_sf"/>
</dbReference>
<protein>
    <submittedName>
        <fullName evidence="2">Phage repressor protein</fullName>
    </submittedName>
</protein>
<dbReference type="InterPro" id="IPR039418">
    <property type="entry name" value="LexA-like"/>
</dbReference>
<keyword evidence="3" id="KW-1185">Reference proteome</keyword>
<dbReference type="CDD" id="cd06529">
    <property type="entry name" value="S24_LexA-like"/>
    <property type="match status" value="1"/>
</dbReference>
<evidence type="ECO:0000313" key="2">
    <source>
        <dbReference type="EMBL" id="RBP39312.1"/>
    </source>
</evidence>
<dbReference type="AlphaFoldDB" id="A0A366HCM2"/>
<dbReference type="PANTHER" id="PTHR33516">
    <property type="entry name" value="LEXA REPRESSOR"/>
    <property type="match status" value="1"/>
</dbReference>
<proteinExistence type="predicted"/>
<dbReference type="SUPFAM" id="SSF51306">
    <property type="entry name" value="LexA/Signal peptidase"/>
    <property type="match status" value="1"/>
</dbReference>
<dbReference type="InterPro" id="IPR050077">
    <property type="entry name" value="LexA_repressor"/>
</dbReference>
<reference evidence="2 3" key="1">
    <citation type="submission" date="2018-06" db="EMBL/GenBank/DDBJ databases">
        <title>Genomic Encyclopedia of Type Strains, Phase IV (KMG-IV): sequencing the most valuable type-strain genomes for metagenomic binning, comparative biology and taxonomic classification.</title>
        <authorList>
            <person name="Goeker M."/>
        </authorList>
    </citation>
    <scope>NUCLEOTIDE SEQUENCE [LARGE SCALE GENOMIC DNA]</scope>
    <source>
        <strain evidence="2 3">DSM 25520</strain>
    </source>
</reference>
<comment type="caution">
    <text evidence="2">The sequence shown here is derived from an EMBL/GenBank/DDBJ whole genome shotgun (WGS) entry which is preliminary data.</text>
</comment>
<accession>A0A366HCM2</accession>
<feature type="domain" description="Peptidase S24/S26A/S26B/S26C" evidence="1">
    <location>
        <begin position="98"/>
        <end position="218"/>
    </location>
</feature>
<gene>
    <name evidence="2" type="ORF">DFR37_105104</name>
</gene>
<organism evidence="2 3">
    <name type="scientific">Eoetvoesiella caeni</name>
    <dbReference type="NCBI Taxonomy" id="645616"/>
    <lineage>
        <taxon>Bacteria</taxon>
        <taxon>Pseudomonadati</taxon>
        <taxon>Pseudomonadota</taxon>
        <taxon>Betaproteobacteria</taxon>
        <taxon>Burkholderiales</taxon>
        <taxon>Alcaligenaceae</taxon>
        <taxon>Eoetvoesiella</taxon>
    </lineage>
</organism>
<dbReference type="RefSeq" id="WP_113933279.1">
    <property type="nucleotide sequence ID" value="NZ_JACCEU010000003.1"/>
</dbReference>
<dbReference type="InterPro" id="IPR015927">
    <property type="entry name" value="Peptidase_S24_S26A/B/C"/>
</dbReference>